<dbReference type="HAMAP" id="MF_01895">
    <property type="entry name" value="RNase_R"/>
    <property type="match status" value="1"/>
</dbReference>
<evidence type="ECO:0000256" key="1">
    <source>
        <dbReference type="ARBA" id="ARBA00001849"/>
    </source>
</evidence>
<evidence type="ECO:0000313" key="10">
    <source>
        <dbReference type="EMBL" id="QGZ94727.1"/>
    </source>
</evidence>
<evidence type="ECO:0000313" key="11">
    <source>
        <dbReference type="Proteomes" id="UP000431269"/>
    </source>
</evidence>
<dbReference type="Pfam" id="PF17876">
    <property type="entry name" value="CSD2"/>
    <property type="match status" value="1"/>
</dbReference>
<evidence type="ECO:0000256" key="5">
    <source>
        <dbReference type="ARBA" id="ARBA00022839"/>
    </source>
</evidence>
<dbReference type="PANTHER" id="PTHR23355:SF9">
    <property type="entry name" value="DIS3-LIKE EXONUCLEASE 2"/>
    <property type="match status" value="1"/>
</dbReference>
<proteinExistence type="inferred from homology"/>
<dbReference type="GO" id="GO:0003723">
    <property type="term" value="F:RNA binding"/>
    <property type="evidence" value="ECO:0007669"/>
    <property type="project" value="UniProtKB-UniRule"/>
</dbReference>
<evidence type="ECO:0000256" key="8">
    <source>
        <dbReference type="SAM" id="MobiDB-lite"/>
    </source>
</evidence>
<keyword evidence="6 7" id="KW-0694">RNA-binding</keyword>
<dbReference type="SUPFAM" id="SSF50249">
    <property type="entry name" value="Nucleic acid-binding proteins"/>
    <property type="match status" value="2"/>
</dbReference>
<sequence length="765" mass="84920">MAKNRPPTNEPLTRERVLEAIRKAGGKAQKRDIAHDLGIGPDQKKELRGILRELEESGALGRTGRKSYADAHALPESGVMDIVDRDHDGELLARMRGPEGLFGPTVRLAPGEARGRKGEPAVGVGDRVLAKITRNDEGEHEARVVKRLGQSAHQVLGVFRAIKDDRGRRFGGGRVVPADRKTRHDILVEPQDVGDANEGDLVLVELRIGQNERAHGPKRGTIKEIIGKESDPRAASILAMHTHGIMPGFTPEENAQAEAAQKPTLKGRTDLRKLPLITIDPEDARDHDDAVFAQPDDEPNNKGGWRVWVAIADVAAYVTTGSALDRGAWRRGNSTYFPDRVAPMLPESLSADLCSLRENEDRACLAVEMVFDSEGRKKSHKFTRGLMRSAAKLSYEQAQAAIDGKPDEKTGPLLEPILKPLWAAHACAWKGREKRQPLEIDAPEHKIIFKDGKVAGVKRRERFDAHKLIEEFMIQANVCAAETLEQKQRPQIYRIHDKPSDTKIAAISDFLPTVDMAWSKGQVVTAARFNRILHLAEQSPNKDIINEVVLRTQSQAVYAPDNIGHFGLNLARYSHFTSPIRRYADVTIHRALIRALRLGDDGATDAEEKRYEETAQHISETERTSMAAERDATARYISSFLADRIGNEFEGRVTGVTRFGLFIRLDETQADGLAPISTLGNERWVHDETAHALVGEQSGYRYPLGMRVEVRLEEATPISGGLVFAVMTDPLPPAPGWKKSRQSNQTRGFDRDRGGGKKHRGKKRR</sequence>
<dbReference type="Gene3D" id="2.40.50.140">
    <property type="entry name" value="Nucleic acid-binding proteins"/>
    <property type="match status" value="1"/>
</dbReference>
<evidence type="ECO:0000256" key="7">
    <source>
        <dbReference type="HAMAP-Rule" id="MF_01895"/>
    </source>
</evidence>
<keyword evidence="2 7" id="KW-0963">Cytoplasm</keyword>
<feature type="compositionally biased region" description="Basic residues" evidence="8">
    <location>
        <begin position="756"/>
        <end position="765"/>
    </location>
</feature>
<evidence type="ECO:0000256" key="4">
    <source>
        <dbReference type="ARBA" id="ARBA00022801"/>
    </source>
</evidence>
<dbReference type="InterPro" id="IPR004476">
    <property type="entry name" value="RNase_II/RNase_R"/>
</dbReference>
<dbReference type="NCBIfam" id="TIGR00358">
    <property type="entry name" value="3_prime_RNase"/>
    <property type="match status" value="1"/>
</dbReference>
<comment type="function">
    <text evidence="7">3'-5' exoribonuclease that releases 5'-nucleoside monophosphates and is involved in maturation of structured RNAs.</text>
</comment>
<dbReference type="EMBL" id="CP047045">
    <property type="protein sequence ID" value="QGZ94727.1"/>
    <property type="molecule type" value="Genomic_DNA"/>
</dbReference>
<dbReference type="Proteomes" id="UP000431269">
    <property type="component" value="Chromosome"/>
</dbReference>
<dbReference type="PROSITE" id="PS50126">
    <property type="entry name" value="S1"/>
    <property type="match status" value="1"/>
</dbReference>
<dbReference type="EC" id="3.1.13.1" evidence="7"/>
<dbReference type="NCBIfam" id="TIGR02063">
    <property type="entry name" value="RNase_R"/>
    <property type="match status" value="1"/>
</dbReference>
<evidence type="ECO:0000256" key="2">
    <source>
        <dbReference type="ARBA" id="ARBA00022490"/>
    </source>
</evidence>
<dbReference type="GO" id="GO:0008859">
    <property type="term" value="F:exoribonuclease II activity"/>
    <property type="evidence" value="ECO:0007669"/>
    <property type="project" value="UniProtKB-UniRule"/>
</dbReference>
<feature type="domain" description="S1 motif" evidence="9">
    <location>
        <begin position="646"/>
        <end position="727"/>
    </location>
</feature>
<dbReference type="AlphaFoldDB" id="A0A6I6MPL8"/>
<dbReference type="Pfam" id="PF00773">
    <property type="entry name" value="RNB"/>
    <property type="match status" value="1"/>
</dbReference>
<dbReference type="CDD" id="cd04471">
    <property type="entry name" value="S1_RNase_R"/>
    <property type="match status" value="1"/>
</dbReference>
<dbReference type="InterPro" id="IPR001900">
    <property type="entry name" value="RNase_II/R"/>
</dbReference>
<dbReference type="InterPro" id="IPR003029">
    <property type="entry name" value="S1_domain"/>
</dbReference>
<feature type="region of interest" description="Disordered" evidence="8">
    <location>
        <begin position="733"/>
        <end position="765"/>
    </location>
</feature>
<dbReference type="SMART" id="SM00955">
    <property type="entry name" value="RNB"/>
    <property type="match status" value="1"/>
</dbReference>
<evidence type="ECO:0000259" key="9">
    <source>
        <dbReference type="PROSITE" id="PS50126"/>
    </source>
</evidence>
<organism evidence="10 11">
    <name type="scientific">Terricaulis silvestris</name>
    <dbReference type="NCBI Taxonomy" id="2686094"/>
    <lineage>
        <taxon>Bacteria</taxon>
        <taxon>Pseudomonadati</taxon>
        <taxon>Pseudomonadota</taxon>
        <taxon>Alphaproteobacteria</taxon>
        <taxon>Caulobacterales</taxon>
        <taxon>Caulobacteraceae</taxon>
        <taxon>Terricaulis</taxon>
    </lineage>
</organism>
<evidence type="ECO:0000256" key="6">
    <source>
        <dbReference type="ARBA" id="ARBA00022884"/>
    </source>
</evidence>
<dbReference type="PANTHER" id="PTHR23355">
    <property type="entry name" value="RIBONUCLEASE"/>
    <property type="match status" value="1"/>
</dbReference>
<dbReference type="Pfam" id="PF00575">
    <property type="entry name" value="S1"/>
    <property type="match status" value="1"/>
</dbReference>
<dbReference type="KEGG" id="tsv:DSM104635_01557"/>
<dbReference type="InterPro" id="IPR011805">
    <property type="entry name" value="RNase_R"/>
</dbReference>
<dbReference type="GO" id="GO:0006402">
    <property type="term" value="P:mRNA catabolic process"/>
    <property type="evidence" value="ECO:0007669"/>
    <property type="project" value="TreeGrafter"/>
</dbReference>
<comment type="subcellular location">
    <subcellularLocation>
        <location evidence="7">Cytoplasm</location>
    </subcellularLocation>
</comment>
<dbReference type="RefSeq" id="WP_158765645.1">
    <property type="nucleotide sequence ID" value="NZ_CP047045.1"/>
</dbReference>
<reference evidence="11" key="1">
    <citation type="submission" date="2019-12" db="EMBL/GenBank/DDBJ databases">
        <title>Complete genome of Terracaulis silvestris 0127_4.</title>
        <authorList>
            <person name="Vieira S."/>
            <person name="Riedel T."/>
            <person name="Sproer C."/>
            <person name="Pascual J."/>
            <person name="Boedeker C."/>
            <person name="Overmann J."/>
        </authorList>
    </citation>
    <scope>NUCLEOTIDE SEQUENCE [LARGE SCALE GENOMIC DNA]</scope>
    <source>
        <strain evidence="11">0127_4</strain>
    </source>
</reference>
<keyword evidence="3 7" id="KW-0540">Nuclease</keyword>
<gene>
    <name evidence="7 10" type="primary">rnr</name>
    <name evidence="10" type="ORF">DSM104635_01557</name>
</gene>
<dbReference type="InterPro" id="IPR022966">
    <property type="entry name" value="RNase_II/R_CS"/>
</dbReference>
<dbReference type="InterPro" id="IPR040476">
    <property type="entry name" value="CSD2"/>
</dbReference>
<accession>A0A6I6MPL8</accession>
<dbReference type="GO" id="GO:0005829">
    <property type="term" value="C:cytosol"/>
    <property type="evidence" value="ECO:0007669"/>
    <property type="project" value="TreeGrafter"/>
</dbReference>
<protein>
    <recommendedName>
        <fullName evidence="7">Ribonuclease R</fullName>
        <shortName evidence="7">RNase R</shortName>
        <ecNumber evidence="7">3.1.13.1</ecNumber>
    </recommendedName>
</protein>
<dbReference type="InterPro" id="IPR050180">
    <property type="entry name" value="RNR_Ribonuclease"/>
</dbReference>
<keyword evidence="4 7" id="KW-0378">Hydrolase</keyword>
<keyword evidence="11" id="KW-1185">Reference proteome</keyword>
<dbReference type="PROSITE" id="PS01175">
    <property type="entry name" value="RIBONUCLEASE_II"/>
    <property type="match status" value="1"/>
</dbReference>
<comment type="catalytic activity">
    <reaction evidence="1 7">
        <text>Exonucleolytic cleavage in the 3'- to 5'-direction to yield nucleoside 5'-phosphates.</text>
        <dbReference type="EC" id="3.1.13.1"/>
    </reaction>
</comment>
<dbReference type="SMART" id="SM00316">
    <property type="entry name" value="S1"/>
    <property type="match status" value="1"/>
</dbReference>
<name>A0A6I6MPL8_9CAUL</name>
<dbReference type="InterPro" id="IPR012340">
    <property type="entry name" value="NA-bd_OB-fold"/>
</dbReference>
<comment type="similarity">
    <text evidence="7">Belongs to the RNR ribonuclease family. RNase R subfamily.</text>
</comment>
<evidence type="ECO:0000256" key="3">
    <source>
        <dbReference type="ARBA" id="ARBA00022722"/>
    </source>
</evidence>
<keyword evidence="5 7" id="KW-0269">Exonuclease</keyword>